<proteinExistence type="inferred from homology"/>
<evidence type="ECO:0000256" key="4">
    <source>
        <dbReference type="ARBA" id="ARBA00022692"/>
    </source>
</evidence>
<sequence length="289" mass="32280">MQIYKDKKIIVLFLAPSLIIIGLFLYYPFAMSFYKSFFNWDGFLTSKFIGLGNYRRLFSDVMIHKAIINTFTLMILVIIFQVGTALLLAVVLDSIKAGAKFFRVVYFLPIVISATAIGLMFKLIYMYDGGLLNGIRALMGLEPIVWITEKTALLAVAVPTIWHYVGFYFVILITAINRIPLDLYESAYLDGITGVSKTIYITIPLIWDIIKVCLVLAITGTLKVFDLPYVITQGGPFGASEFLGTYMNTKTFTDQVFGYGATIAVLIVVLGVVISSIVNKLLKSEEITF</sequence>
<dbReference type="EMBL" id="CP121687">
    <property type="protein sequence ID" value="WZL69439.1"/>
    <property type="molecule type" value="Genomic_DNA"/>
</dbReference>
<dbReference type="RefSeq" id="WP_341876435.1">
    <property type="nucleotide sequence ID" value="NZ_CP121687.1"/>
</dbReference>
<feature type="transmembrane region" description="Helical" evidence="7">
    <location>
        <begin position="161"/>
        <end position="179"/>
    </location>
</feature>
<evidence type="ECO:0000256" key="3">
    <source>
        <dbReference type="ARBA" id="ARBA00022475"/>
    </source>
</evidence>
<accession>A0ABZ2Y4P9</accession>
<feature type="transmembrane region" description="Helical" evidence="7">
    <location>
        <begin position="199"/>
        <end position="219"/>
    </location>
</feature>
<evidence type="ECO:0000256" key="6">
    <source>
        <dbReference type="ARBA" id="ARBA00023136"/>
    </source>
</evidence>
<dbReference type="PROSITE" id="PS50928">
    <property type="entry name" value="ABC_TM1"/>
    <property type="match status" value="1"/>
</dbReference>
<keyword evidence="2 7" id="KW-0813">Transport</keyword>
<dbReference type="InterPro" id="IPR035906">
    <property type="entry name" value="MetI-like_sf"/>
</dbReference>
<keyword evidence="3" id="KW-1003">Cell membrane</keyword>
<dbReference type="Gene3D" id="1.10.3720.10">
    <property type="entry name" value="MetI-like"/>
    <property type="match status" value="1"/>
</dbReference>
<dbReference type="Pfam" id="PF00528">
    <property type="entry name" value="BPD_transp_1"/>
    <property type="match status" value="1"/>
</dbReference>
<evidence type="ECO:0000313" key="10">
    <source>
        <dbReference type="Proteomes" id="UP001486565"/>
    </source>
</evidence>
<feature type="transmembrane region" description="Helical" evidence="7">
    <location>
        <begin position="66"/>
        <end position="92"/>
    </location>
</feature>
<feature type="transmembrane region" description="Helical" evidence="7">
    <location>
        <begin position="256"/>
        <end position="278"/>
    </location>
</feature>
<dbReference type="InterPro" id="IPR051393">
    <property type="entry name" value="ABC_transporter_permease"/>
</dbReference>
<comment type="similarity">
    <text evidence="7">Belongs to the binding-protein-dependent transport system permease family.</text>
</comment>
<gene>
    <name evidence="9" type="ORF">QBE51_11630</name>
</gene>
<organism evidence="9 10">
    <name type="scientific">Defluviitalea saccharophila</name>
    <dbReference type="NCBI Taxonomy" id="879970"/>
    <lineage>
        <taxon>Bacteria</taxon>
        <taxon>Bacillati</taxon>
        <taxon>Bacillota</taxon>
        <taxon>Clostridia</taxon>
        <taxon>Lachnospirales</taxon>
        <taxon>Defluviitaleaceae</taxon>
        <taxon>Defluviitalea</taxon>
    </lineage>
</organism>
<comment type="subcellular location">
    <subcellularLocation>
        <location evidence="1 7">Cell membrane</location>
        <topology evidence="1 7">Multi-pass membrane protein</topology>
    </subcellularLocation>
</comment>
<dbReference type="CDD" id="cd06261">
    <property type="entry name" value="TM_PBP2"/>
    <property type="match status" value="1"/>
</dbReference>
<evidence type="ECO:0000313" key="9">
    <source>
        <dbReference type="EMBL" id="WZL69439.1"/>
    </source>
</evidence>
<dbReference type="SUPFAM" id="SSF161098">
    <property type="entry name" value="MetI-like"/>
    <property type="match status" value="1"/>
</dbReference>
<feature type="transmembrane region" description="Helical" evidence="7">
    <location>
        <begin position="9"/>
        <end position="29"/>
    </location>
</feature>
<keyword evidence="6 7" id="KW-0472">Membrane</keyword>
<reference evidence="9 10" key="1">
    <citation type="submission" date="2023-03" db="EMBL/GenBank/DDBJ databases">
        <title>Novel Species.</title>
        <authorList>
            <person name="Ma S."/>
        </authorList>
    </citation>
    <scope>NUCLEOTIDE SEQUENCE [LARGE SCALE GENOMIC DNA]</scope>
    <source>
        <strain evidence="9 10">LIND6LT2</strain>
    </source>
</reference>
<dbReference type="PANTHER" id="PTHR30193">
    <property type="entry name" value="ABC TRANSPORTER PERMEASE PROTEIN"/>
    <property type="match status" value="1"/>
</dbReference>
<feature type="transmembrane region" description="Helical" evidence="7">
    <location>
        <begin position="104"/>
        <end position="125"/>
    </location>
</feature>
<dbReference type="InterPro" id="IPR000515">
    <property type="entry name" value="MetI-like"/>
</dbReference>
<protein>
    <submittedName>
        <fullName evidence="9">Sugar ABC transporter permease</fullName>
    </submittedName>
</protein>
<evidence type="ECO:0000256" key="2">
    <source>
        <dbReference type="ARBA" id="ARBA00022448"/>
    </source>
</evidence>
<keyword evidence="10" id="KW-1185">Reference proteome</keyword>
<evidence type="ECO:0000256" key="7">
    <source>
        <dbReference type="RuleBase" id="RU363032"/>
    </source>
</evidence>
<evidence type="ECO:0000259" key="8">
    <source>
        <dbReference type="PROSITE" id="PS50928"/>
    </source>
</evidence>
<keyword evidence="4 7" id="KW-0812">Transmembrane</keyword>
<evidence type="ECO:0000256" key="1">
    <source>
        <dbReference type="ARBA" id="ARBA00004651"/>
    </source>
</evidence>
<name>A0ABZ2Y4P9_9FIRM</name>
<evidence type="ECO:0000256" key="5">
    <source>
        <dbReference type="ARBA" id="ARBA00022989"/>
    </source>
</evidence>
<dbReference type="PANTHER" id="PTHR30193:SF37">
    <property type="entry name" value="INNER MEMBRANE ABC TRANSPORTER PERMEASE PROTEIN YCJO"/>
    <property type="match status" value="1"/>
</dbReference>
<keyword evidence="5 7" id="KW-1133">Transmembrane helix</keyword>
<feature type="domain" description="ABC transmembrane type-1" evidence="8">
    <location>
        <begin position="67"/>
        <end position="278"/>
    </location>
</feature>
<dbReference type="Proteomes" id="UP001486565">
    <property type="component" value="Chromosome"/>
</dbReference>